<evidence type="ECO:0000256" key="7">
    <source>
        <dbReference type="ARBA" id="ARBA00023242"/>
    </source>
</evidence>
<comment type="subunit">
    <text evidence="9">Component of the Mediator complex.</text>
</comment>
<sequence>MENGVQNGAHSNHDRDVKVNGGAVAVDSPAALDKGKGAAAGTSDAAAQNGHGDKTVPPPNVQDAQRGTSTVSLPNRSRMNDLPDEIQYITQGFIPLSTIILRLAQATHDDLEKAIMDAARIKYSPPAINGSATGGGDPPDDSSEANKARKLTLLKFAQDAHTKWVKALVITDWSRKASTVSKLIDLKAHLDKKRSLFDFTLTELIELKRSLGQARLPRPDLKTALQILTTGEAPWIPEPGYIPPPSLTPEEQLKWIEELNTLLSLRLNLDDYDKIPQQFKNYTIKSGRVTFTVEGEFEVDLTIADEDFEKQFWFIDFRFDFTPSSERLSDALVAYLEGQVNDVLSREGLEGCYRFLHEFVLTHKINELKRQAIDLVRNSWTGNLKVEPLNRALAIQYWTSRYGSQAPKSWVMVAVQSGKQKNGLPDPKHPSHLVARWYRDNKEIKDVKLHLNIQEISAEALLKSAIAKHVEHILSSIHDKLAAAPRFANRQAYMRLDISRSEPLDSSLEMQLGGKKVVKLLIEPITGFAAIQPHTRYGLQGETRINHGGKDPAEDGVACLENIRWGYVVDEFNRRGRSCGWAMTKMPVGNEEVKRLIKTREPFQPVFFQRQGLGQDWFVLMSLSLAGDEWWLIEVTRNGASRAVTTSIQLPFSKGQPELNDKFWNNLTSLAAGMISQAIELGELKRNRIDHTAKDMHSRWLTQQIRIPVIFIRLAHILGSPDSLAQTRAQDRRVQSSAPSIDRLVGFLDAMRCAKGAVQCTEVGLGKVKFSYSDIVLPGETGEPRQWTAVLDMSRSGTRLILEPDNPHLRILDLLTKVVNTEKGLRVMMAYMTDVLPILRVFDTIEKKWEEVEAAGQGHIELLTPAADWFAIRYSLPGTAGPARQLTIDVRSKERQAQPYWFASRKQRGPPSPADDEFKAVLQGVWESRGENWRGLTTGAVAQMGMGVFEMIQAIDDAVRAYATGNGQADDNASTAGLPTQVSQVFSSQGSGNGTPQTSQAQSQKQASQASQGQQPQRPRPSQTPNQNQMRKPSFGKQGGGAKGPVGGKNAPVVVLD</sequence>
<feature type="domain" description="Mediator complex subunit MED14 N-terminal" evidence="11">
    <location>
        <begin position="93"/>
        <end position="305"/>
    </location>
</feature>
<dbReference type="OrthoDB" id="205099at2759"/>
<dbReference type="OMA" id="ITQGYIP"/>
<dbReference type="PANTHER" id="PTHR12809">
    <property type="entry name" value="MEDIATOR COMPLEX SUBUNIT"/>
    <property type="match status" value="1"/>
</dbReference>
<comment type="function">
    <text evidence="9">Component of the Mediator complex, a coactivator involved in the regulated transcription of nearly all RNA polymerase II-dependent genes. Mediator functions as a bridge to convey information from gene-specific regulatory proteins to the basal RNA polymerase II transcription machinery. Mediator is recruited to promoters by direct interactions with regulatory proteins and serves as a scaffold for the assembly of a functional preinitiation complex with RNA polymerase II and the general transcription factors.</text>
</comment>
<evidence type="ECO:0000313" key="13">
    <source>
        <dbReference type="Proteomes" id="UP000008698"/>
    </source>
</evidence>
<dbReference type="InterPro" id="IPR055122">
    <property type="entry name" value="Med14_N"/>
</dbReference>
<feature type="compositionally biased region" description="Gly residues" evidence="10">
    <location>
        <begin position="1037"/>
        <end position="1047"/>
    </location>
</feature>
<dbReference type="InterPro" id="IPR013947">
    <property type="entry name" value="Mediator_Med14"/>
</dbReference>
<dbReference type="AlphaFoldDB" id="C9SIR4"/>
<keyword evidence="6 9" id="KW-0804">Transcription</keyword>
<feature type="compositionally biased region" description="Polar residues" evidence="10">
    <location>
        <begin position="1"/>
        <end position="10"/>
    </location>
</feature>
<evidence type="ECO:0000256" key="9">
    <source>
        <dbReference type="RuleBase" id="RU365082"/>
    </source>
</evidence>
<gene>
    <name evidence="12" type="ORF">VDBG_04946</name>
</gene>
<dbReference type="GO" id="GO:0003712">
    <property type="term" value="F:transcription coregulator activity"/>
    <property type="evidence" value="ECO:0007669"/>
    <property type="project" value="UniProtKB-UniRule"/>
</dbReference>
<evidence type="ECO:0000256" key="5">
    <source>
        <dbReference type="ARBA" id="ARBA00023159"/>
    </source>
</evidence>
<evidence type="ECO:0000256" key="8">
    <source>
        <dbReference type="ARBA" id="ARBA00032007"/>
    </source>
</evidence>
<comment type="similarity">
    <text evidence="2 9">Belongs to the Mediator complex subunit 14 family.</text>
</comment>
<feature type="region of interest" description="Disordered" evidence="10">
    <location>
        <begin position="126"/>
        <end position="145"/>
    </location>
</feature>
<evidence type="ECO:0000256" key="2">
    <source>
        <dbReference type="ARBA" id="ARBA00007813"/>
    </source>
</evidence>
<proteinExistence type="inferred from homology"/>
<dbReference type="PANTHER" id="PTHR12809:SF2">
    <property type="entry name" value="MEDIATOR OF RNA POLYMERASE II TRANSCRIPTION SUBUNIT 14"/>
    <property type="match status" value="1"/>
</dbReference>
<dbReference type="Pfam" id="PF26204">
    <property type="entry name" value="Med14_fung"/>
    <property type="match status" value="1"/>
</dbReference>
<accession>C9SIR4</accession>
<evidence type="ECO:0000256" key="4">
    <source>
        <dbReference type="ARBA" id="ARBA00023015"/>
    </source>
</evidence>
<feature type="compositionally biased region" description="Low complexity" evidence="10">
    <location>
        <begin position="37"/>
        <end position="50"/>
    </location>
</feature>
<dbReference type="GeneID" id="9536757"/>
<dbReference type="Pfam" id="PF08638">
    <property type="entry name" value="Med14"/>
    <property type="match status" value="1"/>
</dbReference>
<feature type="compositionally biased region" description="Polar residues" evidence="10">
    <location>
        <begin position="62"/>
        <end position="77"/>
    </location>
</feature>
<protein>
    <recommendedName>
        <fullName evidence="3 9">Mediator of RNA polymerase II transcription subunit 14</fullName>
    </recommendedName>
    <alternativeName>
        <fullName evidence="8 9">Mediator complex subunit 14</fullName>
    </alternativeName>
</protein>
<evidence type="ECO:0000256" key="1">
    <source>
        <dbReference type="ARBA" id="ARBA00004123"/>
    </source>
</evidence>
<dbReference type="RefSeq" id="XP_003005340.1">
    <property type="nucleotide sequence ID" value="XM_003005294.1"/>
</dbReference>
<evidence type="ECO:0000256" key="10">
    <source>
        <dbReference type="SAM" id="MobiDB-lite"/>
    </source>
</evidence>
<evidence type="ECO:0000256" key="6">
    <source>
        <dbReference type="ARBA" id="ARBA00023163"/>
    </source>
</evidence>
<feature type="compositionally biased region" description="Low complexity" evidence="10">
    <location>
        <begin position="984"/>
        <end position="1029"/>
    </location>
</feature>
<name>C9SIR4_VERA1</name>
<feature type="region of interest" description="Disordered" evidence="10">
    <location>
        <begin position="28"/>
        <end position="79"/>
    </location>
</feature>
<keyword evidence="13" id="KW-1185">Reference proteome</keyword>
<dbReference type="GO" id="GO:0006357">
    <property type="term" value="P:regulation of transcription by RNA polymerase II"/>
    <property type="evidence" value="ECO:0007669"/>
    <property type="project" value="InterPro"/>
</dbReference>
<keyword evidence="4 9" id="KW-0805">Transcription regulation</keyword>
<dbReference type="HOGENOM" id="CLU_003573_1_0_1"/>
<dbReference type="EMBL" id="DS985218">
    <property type="protein sequence ID" value="EEY18837.1"/>
    <property type="molecule type" value="Genomic_DNA"/>
</dbReference>
<feature type="region of interest" description="Disordered" evidence="10">
    <location>
        <begin position="1"/>
        <end position="20"/>
    </location>
</feature>
<feature type="region of interest" description="Disordered" evidence="10">
    <location>
        <begin position="984"/>
        <end position="1057"/>
    </location>
</feature>
<keyword evidence="5 9" id="KW-0010">Activator</keyword>
<dbReference type="GO" id="GO:0016592">
    <property type="term" value="C:mediator complex"/>
    <property type="evidence" value="ECO:0007669"/>
    <property type="project" value="UniProtKB-UniRule"/>
</dbReference>
<dbReference type="GO" id="GO:0070847">
    <property type="term" value="C:core mediator complex"/>
    <property type="evidence" value="ECO:0007669"/>
    <property type="project" value="TreeGrafter"/>
</dbReference>
<dbReference type="Proteomes" id="UP000008698">
    <property type="component" value="Unassembled WGS sequence"/>
</dbReference>
<reference evidence="13" key="1">
    <citation type="journal article" date="2011" name="PLoS Pathog.">
        <title>Comparative genomics yields insights into niche adaptation of plant vascular wilt pathogens.</title>
        <authorList>
            <person name="Klosterman S.J."/>
            <person name="Subbarao K.V."/>
            <person name="Kang S."/>
            <person name="Veronese P."/>
            <person name="Gold S.E."/>
            <person name="Thomma B.P.H.J."/>
            <person name="Chen Z."/>
            <person name="Henrissat B."/>
            <person name="Lee Y.-H."/>
            <person name="Park J."/>
            <person name="Garcia-Pedrajas M.D."/>
            <person name="Barbara D.J."/>
            <person name="Anchieta A."/>
            <person name="de Jonge R."/>
            <person name="Santhanam P."/>
            <person name="Maruthachalam K."/>
            <person name="Atallah Z."/>
            <person name="Amyotte S.G."/>
            <person name="Paz Z."/>
            <person name="Inderbitzin P."/>
            <person name="Hayes R.J."/>
            <person name="Heiman D.I."/>
            <person name="Young S."/>
            <person name="Zeng Q."/>
            <person name="Engels R."/>
            <person name="Galagan J."/>
            <person name="Cuomo C.A."/>
            <person name="Dobinson K.F."/>
            <person name="Ma L.-J."/>
        </authorList>
    </citation>
    <scope>NUCLEOTIDE SEQUENCE [LARGE SCALE GENOMIC DNA]</scope>
    <source>
        <strain evidence="13">VaMs.102 / ATCC MYA-4576 / FGSC 10136</strain>
    </source>
</reference>
<dbReference type="STRING" id="526221.C9SIR4"/>
<dbReference type="eggNOG" id="KOG1875">
    <property type="taxonomic scope" value="Eukaryota"/>
</dbReference>
<evidence type="ECO:0000259" key="11">
    <source>
        <dbReference type="Pfam" id="PF08638"/>
    </source>
</evidence>
<organism evidence="13">
    <name type="scientific">Verticillium alfalfae (strain VaMs.102 / ATCC MYA-4576 / FGSC 10136)</name>
    <name type="common">Verticillium wilt of alfalfa</name>
    <name type="synonym">Verticillium albo-atrum</name>
    <dbReference type="NCBI Taxonomy" id="526221"/>
    <lineage>
        <taxon>Eukaryota</taxon>
        <taxon>Fungi</taxon>
        <taxon>Dikarya</taxon>
        <taxon>Ascomycota</taxon>
        <taxon>Pezizomycotina</taxon>
        <taxon>Sordariomycetes</taxon>
        <taxon>Hypocreomycetidae</taxon>
        <taxon>Glomerellales</taxon>
        <taxon>Plectosphaerellaceae</taxon>
        <taxon>Verticillium</taxon>
    </lineage>
</organism>
<dbReference type="KEGG" id="val:VDBG_04946"/>
<comment type="subcellular location">
    <subcellularLocation>
        <location evidence="1 9">Nucleus</location>
    </subcellularLocation>
</comment>
<evidence type="ECO:0000256" key="3">
    <source>
        <dbReference type="ARBA" id="ARBA00019619"/>
    </source>
</evidence>
<evidence type="ECO:0000313" key="12">
    <source>
        <dbReference type="EMBL" id="EEY18837.1"/>
    </source>
</evidence>
<keyword evidence="7 9" id="KW-0539">Nucleus</keyword>